<name>A0ABP9FEQ0_9GAMM</name>
<dbReference type="CDD" id="cd07812">
    <property type="entry name" value="SRPBCC"/>
    <property type="match status" value="1"/>
</dbReference>
<organism evidence="1 2">
    <name type="scientific">Ferrimonas pelagia</name>
    <dbReference type="NCBI Taxonomy" id="1177826"/>
    <lineage>
        <taxon>Bacteria</taxon>
        <taxon>Pseudomonadati</taxon>
        <taxon>Pseudomonadota</taxon>
        <taxon>Gammaproteobacteria</taxon>
        <taxon>Alteromonadales</taxon>
        <taxon>Ferrimonadaceae</taxon>
        <taxon>Ferrimonas</taxon>
    </lineage>
</organism>
<gene>
    <name evidence="1" type="ORF">GCM10023333_37400</name>
</gene>
<dbReference type="SUPFAM" id="SSF55961">
    <property type="entry name" value="Bet v1-like"/>
    <property type="match status" value="1"/>
</dbReference>
<dbReference type="Proteomes" id="UP001499988">
    <property type="component" value="Unassembled WGS sequence"/>
</dbReference>
<proteinExistence type="predicted"/>
<dbReference type="RefSeq" id="WP_345337011.1">
    <property type="nucleotide sequence ID" value="NZ_BAABJZ010000102.1"/>
</dbReference>
<evidence type="ECO:0008006" key="3">
    <source>
        <dbReference type="Google" id="ProtNLM"/>
    </source>
</evidence>
<evidence type="ECO:0000313" key="1">
    <source>
        <dbReference type="EMBL" id="GAA4900090.1"/>
    </source>
</evidence>
<sequence>MKYQCQVLIALPRKRVIALFDDPDNLPRWQPELLSFEPLEGILGQPGSTSRLLYRMGKKEVVMLETVIERALPDRFCARYQADGVDNRCDNRFFEQDNGTLWQMETEFRFHGWMRLMCCVPWLFKRQTLASMQSFKTFAEQQGR</sequence>
<protein>
    <recommendedName>
        <fullName evidence="3">Polyketide cyclase / dehydrase and lipid transport</fullName>
    </recommendedName>
</protein>
<evidence type="ECO:0000313" key="2">
    <source>
        <dbReference type="Proteomes" id="UP001499988"/>
    </source>
</evidence>
<dbReference type="EMBL" id="BAABJZ010000102">
    <property type="protein sequence ID" value="GAA4900090.1"/>
    <property type="molecule type" value="Genomic_DNA"/>
</dbReference>
<dbReference type="Gene3D" id="3.30.530.20">
    <property type="match status" value="1"/>
</dbReference>
<accession>A0ABP9FEQ0</accession>
<reference evidence="2" key="1">
    <citation type="journal article" date="2019" name="Int. J. Syst. Evol. Microbiol.">
        <title>The Global Catalogue of Microorganisms (GCM) 10K type strain sequencing project: providing services to taxonomists for standard genome sequencing and annotation.</title>
        <authorList>
            <consortium name="The Broad Institute Genomics Platform"/>
            <consortium name="The Broad Institute Genome Sequencing Center for Infectious Disease"/>
            <person name="Wu L."/>
            <person name="Ma J."/>
        </authorList>
    </citation>
    <scope>NUCLEOTIDE SEQUENCE [LARGE SCALE GENOMIC DNA]</scope>
    <source>
        <strain evidence="2">JCM 18401</strain>
    </source>
</reference>
<comment type="caution">
    <text evidence="1">The sequence shown here is derived from an EMBL/GenBank/DDBJ whole genome shotgun (WGS) entry which is preliminary data.</text>
</comment>
<keyword evidence="2" id="KW-1185">Reference proteome</keyword>
<dbReference type="InterPro" id="IPR023393">
    <property type="entry name" value="START-like_dom_sf"/>
</dbReference>